<dbReference type="InterPro" id="IPR046670">
    <property type="entry name" value="DUF6540"/>
</dbReference>
<gene>
    <name evidence="1" type="ORF">C7999DRAFT_32337</name>
</gene>
<dbReference type="AlphaFoldDB" id="A0AAN7CSS7"/>
<protein>
    <submittedName>
        <fullName evidence="1">Uncharacterized protein</fullName>
    </submittedName>
</protein>
<reference evidence="1" key="2">
    <citation type="submission" date="2023-05" db="EMBL/GenBank/DDBJ databases">
        <authorList>
            <consortium name="Lawrence Berkeley National Laboratory"/>
            <person name="Steindorff A."/>
            <person name="Hensen N."/>
            <person name="Bonometti L."/>
            <person name="Westerberg I."/>
            <person name="Brannstrom I.O."/>
            <person name="Guillou S."/>
            <person name="Cros-Aarteil S."/>
            <person name="Calhoun S."/>
            <person name="Haridas S."/>
            <person name="Kuo A."/>
            <person name="Mondo S."/>
            <person name="Pangilinan J."/>
            <person name="Riley R."/>
            <person name="Labutti K."/>
            <person name="Andreopoulos B."/>
            <person name="Lipzen A."/>
            <person name="Chen C."/>
            <person name="Yanf M."/>
            <person name="Daum C."/>
            <person name="Ng V."/>
            <person name="Clum A."/>
            <person name="Ohm R."/>
            <person name="Martin F."/>
            <person name="Silar P."/>
            <person name="Natvig D."/>
            <person name="Lalanne C."/>
            <person name="Gautier V."/>
            <person name="Ament-Velasquez S.L."/>
            <person name="Kruys A."/>
            <person name="Hutchinson M.I."/>
            <person name="Powell A.J."/>
            <person name="Barry K."/>
            <person name="Miller A.N."/>
            <person name="Grigoriev I.V."/>
            <person name="Debuchy R."/>
            <person name="Gladieux P."/>
            <person name="Thoren M.H."/>
            <person name="Johannesson H."/>
        </authorList>
    </citation>
    <scope>NUCLEOTIDE SEQUENCE</scope>
    <source>
        <strain evidence="1">CBS 359.72</strain>
    </source>
</reference>
<evidence type="ECO:0000313" key="1">
    <source>
        <dbReference type="EMBL" id="KAK4247255.1"/>
    </source>
</evidence>
<dbReference type="Proteomes" id="UP001303647">
    <property type="component" value="Unassembled WGS sequence"/>
</dbReference>
<organism evidence="1 2">
    <name type="scientific">Corynascus novoguineensis</name>
    <dbReference type="NCBI Taxonomy" id="1126955"/>
    <lineage>
        <taxon>Eukaryota</taxon>
        <taxon>Fungi</taxon>
        <taxon>Dikarya</taxon>
        <taxon>Ascomycota</taxon>
        <taxon>Pezizomycotina</taxon>
        <taxon>Sordariomycetes</taxon>
        <taxon>Sordariomycetidae</taxon>
        <taxon>Sordariales</taxon>
        <taxon>Chaetomiaceae</taxon>
        <taxon>Corynascus</taxon>
    </lineage>
</organism>
<reference evidence="1" key="1">
    <citation type="journal article" date="2023" name="Mol. Phylogenet. Evol.">
        <title>Genome-scale phylogeny and comparative genomics of the fungal order Sordariales.</title>
        <authorList>
            <person name="Hensen N."/>
            <person name="Bonometti L."/>
            <person name="Westerberg I."/>
            <person name="Brannstrom I.O."/>
            <person name="Guillou S."/>
            <person name="Cros-Aarteil S."/>
            <person name="Calhoun S."/>
            <person name="Haridas S."/>
            <person name="Kuo A."/>
            <person name="Mondo S."/>
            <person name="Pangilinan J."/>
            <person name="Riley R."/>
            <person name="LaButti K."/>
            <person name="Andreopoulos B."/>
            <person name="Lipzen A."/>
            <person name="Chen C."/>
            <person name="Yan M."/>
            <person name="Daum C."/>
            <person name="Ng V."/>
            <person name="Clum A."/>
            <person name="Steindorff A."/>
            <person name="Ohm R.A."/>
            <person name="Martin F."/>
            <person name="Silar P."/>
            <person name="Natvig D.O."/>
            <person name="Lalanne C."/>
            <person name="Gautier V."/>
            <person name="Ament-Velasquez S.L."/>
            <person name="Kruys A."/>
            <person name="Hutchinson M.I."/>
            <person name="Powell A.J."/>
            <person name="Barry K."/>
            <person name="Miller A.N."/>
            <person name="Grigoriev I.V."/>
            <person name="Debuchy R."/>
            <person name="Gladieux P."/>
            <person name="Hiltunen Thoren M."/>
            <person name="Johannesson H."/>
        </authorList>
    </citation>
    <scope>NUCLEOTIDE SEQUENCE</scope>
    <source>
        <strain evidence="1">CBS 359.72</strain>
    </source>
</reference>
<accession>A0AAN7CSS7</accession>
<dbReference type="Pfam" id="PF20174">
    <property type="entry name" value="DUF6540"/>
    <property type="match status" value="1"/>
</dbReference>
<name>A0AAN7CSS7_9PEZI</name>
<dbReference type="EMBL" id="MU857657">
    <property type="protein sequence ID" value="KAK4247255.1"/>
    <property type="molecule type" value="Genomic_DNA"/>
</dbReference>
<comment type="caution">
    <text evidence="1">The sequence shown here is derived from an EMBL/GenBank/DDBJ whole genome shotgun (WGS) entry which is preliminary data.</text>
</comment>
<keyword evidence="2" id="KW-1185">Reference proteome</keyword>
<proteinExistence type="predicted"/>
<sequence>MPKLILYLVTYDRGLHPFTGRVKPYHWAYFLETAPHSSGAPGTIFQLRGMPGGFHYRGPERLVVSQDGGPGELKDKLEVGEVEVVGDNANDVQEAIVGIHEALREVEIITDESVAWNCQNWSLRGFERLKQRGVVYEYLAQESVKGWLKER</sequence>
<evidence type="ECO:0000313" key="2">
    <source>
        <dbReference type="Proteomes" id="UP001303647"/>
    </source>
</evidence>